<dbReference type="NCBIfam" id="NF008437">
    <property type="entry name" value="PRK11280.1"/>
    <property type="match status" value="1"/>
</dbReference>
<organism evidence="5 6">
    <name type="scientific">Arenimonas donghaensis DSM 18148 = HO3-R19</name>
    <dbReference type="NCBI Taxonomy" id="1121014"/>
    <lineage>
        <taxon>Bacteria</taxon>
        <taxon>Pseudomonadati</taxon>
        <taxon>Pseudomonadota</taxon>
        <taxon>Gammaproteobacteria</taxon>
        <taxon>Lysobacterales</taxon>
        <taxon>Lysobacteraceae</taxon>
        <taxon>Arenimonas</taxon>
    </lineage>
</organism>
<keyword evidence="6" id="KW-1185">Reference proteome</keyword>
<feature type="chain" id="PRO_5001826468" description="Glycine zipper 2TM domain-containing protein" evidence="3">
    <location>
        <begin position="21"/>
        <end position="227"/>
    </location>
</feature>
<evidence type="ECO:0000256" key="1">
    <source>
        <dbReference type="ARBA" id="ARBA00004370"/>
    </source>
</evidence>
<evidence type="ECO:0000256" key="2">
    <source>
        <dbReference type="ARBA" id="ARBA00023136"/>
    </source>
</evidence>
<evidence type="ECO:0000259" key="4">
    <source>
        <dbReference type="Pfam" id="PF05433"/>
    </source>
</evidence>
<dbReference type="Proteomes" id="UP000029085">
    <property type="component" value="Unassembled WGS sequence"/>
</dbReference>
<dbReference type="Pfam" id="PF05433">
    <property type="entry name" value="Rick_17kDa_Anti"/>
    <property type="match status" value="1"/>
</dbReference>
<dbReference type="InterPro" id="IPR008816">
    <property type="entry name" value="Gly_zipper_2TM_dom"/>
</dbReference>
<comment type="subcellular location">
    <subcellularLocation>
        <location evidence="1">Membrane</location>
    </subcellularLocation>
</comment>
<dbReference type="RefSeq" id="WP_051924215.1">
    <property type="nucleotide sequence ID" value="NZ_AVCJ01000001.1"/>
</dbReference>
<reference evidence="6" key="1">
    <citation type="submission" date="2013-08" db="EMBL/GenBank/DDBJ databases">
        <title>Genome sequencing of Arenimonas donghaensis.</title>
        <authorList>
            <person name="Chen F."/>
            <person name="Wang G."/>
        </authorList>
    </citation>
    <scope>NUCLEOTIDE SEQUENCE [LARGE SCALE GENOMIC DNA]</scope>
    <source>
        <strain evidence="6">HO3-R19</strain>
    </source>
</reference>
<dbReference type="PATRIC" id="fig|1121014.3.peg.208"/>
<keyword evidence="2" id="KW-0472">Membrane</keyword>
<comment type="caution">
    <text evidence="5">The sequence shown here is derived from an EMBL/GenBank/DDBJ whole genome shotgun (WGS) entry which is preliminary data.</text>
</comment>
<dbReference type="AlphaFoldDB" id="A0A087MLN9"/>
<dbReference type="InterPro" id="IPR051407">
    <property type="entry name" value="Bact_OM_lipoprot/Surf_antigen"/>
</dbReference>
<evidence type="ECO:0000313" key="5">
    <source>
        <dbReference type="EMBL" id="KFL37792.1"/>
    </source>
</evidence>
<feature type="signal peptide" evidence="3">
    <location>
        <begin position="1"/>
        <end position="20"/>
    </location>
</feature>
<keyword evidence="3" id="KW-0732">Signal</keyword>
<sequence length="227" mass="24272">MNKTILAVAAGMLVGGGAIAAYQAYATPYAEVLSATPITEKEEIWADVVASEPIVEMRTGQRQVCEDRVVEVRQPERFGDKDGMVVGAVVGGLLGNQVGKGDGRKLATVAGAVGGAYAGREIDRRHVGGKKTTEVQQVCQTVTEPREEVVGYDVTYRSDGELGSQRTDRKPGAQLLLGERDKVVGYNVTWRYEDQTGELVMAEDPGDRLPIENGVIAVAKLDTPPQG</sequence>
<dbReference type="PANTHER" id="PTHR35603">
    <property type="match status" value="1"/>
</dbReference>
<protein>
    <recommendedName>
        <fullName evidence="4">Glycine zipper 2TM domain-containing protein</fullName>
    </recommendedName>
</protein>
<evidence type="ECO:0000256" key="3">
    <source>
        <dbReference type="SAM" id="SignalP"/>
    </source>
</evidence>
<gene>
    <name evidence="5" type="ORF">N788_01070</name>
</gene>
<dbReference type="EMBL" id="AVCJ01000001">
    <property type="protein sequence ID" value="KFL37792.1"/>
    <property type="molecule type" value="Genomic_DNA"/>
</dbReference>
<dbReference type="PANTHER" id="PTHR35603:SF2">
    <property type="entry name" value="OUTER MEMBRANE LIPOPROTEIN"/>
    <property type="match status" value="1"/>
</dbReference>
<feature type="domain" description="Glycine zipper 2TM" evidence="4">
    <location>
        <begin position="83"/>
        <end position="122"/>
    </location>
</feature>
<dbReference type="STRING" id="1121014.N788_01070"/>
<dbReference type="GO" id="GO:0019867">
    <property type="term" value="C:outer membrane"/>
    <property type="evidence" value="ECO:0007669"/>
    <property type="project" value="InterPro"/>
</dbReference>
<proteinExistence type="predicted"/>
<evidence type="ECO:0000313" key="6">
    <source>
        <dbReference type="Proteomes" id="UP000029085"/>
    </source>
</evidence>
<accession>A0A087MLN9</accession>
<name>A0A087MLN9_9GAMM</name>
<reference evidence="5 6" key="2">
    <citation type="journal article" date="2015" name="Stand. Genomic Sci.">
        <title>High quality draft genomic sequence of Arenimonas donghaensis DSM 18148(T).</title>
        <authorList>
            <person name="Chen F."/>
            <person name="Wang H."/>
            <person name="Cao Y."/>
            <person name="Li X."/>
            <person name="Wang G."/>
        </authorList>
    </citation>
    <scope>NUCLEOTIDE SEQUENCE [LARGE SCALE GENOMIC DNA]</scope>
    <source>
        <strain evidence="5 6">HO3-R19</strain>
    </source>
</reference>